<name>A0ABN3GQ13_9PSEU</name>
<sequence length="109" mass="11880">MREGLVWFDCHDLCGTAMSTRDDLALAERFGTWVLGGVPALADRDEQARRRFPDLVADLCDRDTTPHVAAERTVAETLTDDGDFARTASRLAQLKEVGHPPAPPVGTSC</sequence>
<dbReference type="InterPro" id="IPR005654">
    <property type="entry name" value="ATPase_AFG1-like"/>
</dbReference>
<keyword evidence="2" id="KW-0067">ATP-binding</keyword>
<proteinExistence type="predicted"/>
<keyword evidence="1" id="KW-0547">Nucleotide-binding</keyword>
<evidence type="ECO:0000313" key="3">
    <source>
        <dbReference type="EMBL" id="GAA2357887.1"/>
    </source>
</evidence>
<dbReference type="Proteomes" id="UP001501218">
    <property type="component" value="Unassembled WGS sequence"/>
</dbReference>
<dbReference type="Pfam" id="PF03969">
    <property type="entry name" value="AFG1_ATPase"/>
    <property type="match status" value="1"/>
</dbReference>
<evidence type="ECO:0000256" key="1">
    <source>
        <dbReference type="ARBA" id="ARBA00022741"/>
    </source>
</evidence>
<keyword evidence="4" id="KW-1185">Reference proteome</keyword>
<dbReference type="EMBL" id="BAAARA010000018">
    <property type="protein sequence ID" value="GAA2357887.1"/>
    <property type="molecule type" value="Genomic_DNA"/>
</dbReference>
<evidence type="ECO:0000313" key="4">
    <source>
        <dbReference type="Proteomes" id="UP001501218"/>
    </source>
</evidence>
<evidence type="ECO:0000256" key="2">
    <source>
        <dbReference type="ARBA" id="ARBA00022840"/>
    </source>
</evidence>
<reference evidence="3 4" key="1">
    <citation type="journal article" date="2019" name="Int. J. Syst. Evol. Microbiol.">
        <title>The Global Catalogue of Microorganisms (GCM) 10K type strain sequencing project: providing services to taxonomists for standard genome sequencing and annotation.</title>
        <authorList>
            <consortium name="The Broad Institute Genomics Platform"/>
            <consortium name="The Broad Institute Genome Sequencing Center for Infectious Disease"/>
            <person name="Wu L."/>
            <person name="Ma J."/>
        </authorList>
    </citation>
    <scope>NUCLEOTIDE SEQUENCE [LARGE SCALE GENOMIC DNA]</scope>
    <source>
        <strain evidence="3 4">JCM 16221</strain>
    </source>
</reference>
<protein>
    <submittedName>
        <fullName evidence="3">Uncharacterized protein</fullName>
    </submittedName>
</protein>
<gene>
    <name evidence="3" type="ORF">GCM10009854_40340</name>
</gene>
<comment type="caution">
    <text evidence="3">The sequence shown here is derived from an EMBL/GenBank/DDBJ whole genome shotgun (WGS) entry which is preliminary data.</text>
</comment>
<accession>A0ABN3GQ13</accession>
<organism evidence="3 4">
    <name type="scientific">Saccharopolyspora halophila</name>
    <dbReference type="NCBI Taxonomy" id="405551"/>
    <lineage>
        <taxon>Bacteria</taxon>
        <taxon>Bacillati</taxon>
        <taxon>Actinomycetota</taxon>
        <taxon>Actinomycetes</taxon>
        <taxon>Pseudonocardiales</taxon>
        <taxon>Pseudonocardiaceae</taxon>
        <taxon>Saccharopolyspora</taxon>
    </lineage>
</organism>